<dbReference type="Proteomes" id="UP000276991">
    <property type="component" value="Unassembled WGS sequence"/>
</dbReference>
<feature type="compositionally biased region" description="Basic and acidic residues" evidence="1">
    <location>
        <begin position="97"/>
        <end position="115"/>
    </location>
</feature>
<feature type="region of interest" description="Disordered" evidence="1">
    <location>
        <begin position="84"/>
        <end position="115"/>
    </location>
</feature>
<proteinExistence type="predicted"/>
<evidence type="ECO:0000313" key="3">
    <source>
        <dbReference type="Proteomes" id="UP000276991"/>
    </source>
</evidence>
<gene>
    <name evidence="2" type="ORF">NAV_LOCUS4106</name>
</gene>
<protein>
    <submittedName>
        <fullName evidence="2">Uncharacterized protein</fullName>
    </submittedName>
</protein>
<accession>A0A498SCI1</accession>
<reference evidence="2 3" key="1">
    <citation type="submission" date="2018-08" db="EMBL/GenBank/DDBJ databases">
        <authorList>
            <person name="Laetsch R D."/>
            <person name="Stevens L."/>
            <person name="Kumar S."/>
            <person name="Blaxter L. M."/>
        </authorList>
    </citation>
    <scope>NUCLEOTIDE SEQUENCE [LARGE SCALE GENOMIC DNA]</scope>
</reference>
<evidence type="ECO:0000256" key="1">
    <source>
        <dbReference type="SAM" id="MobiDB-lite"/>
    </source>
</evidence>
<keyword evidence="3" id="KW-1185">Reference proteome</keyword>
<name>A0A498SCI1_ACAVI</name>
<sequence>MAFTYDTDDKFMVIMSADTLQTIYNQMEDDDPEAEDDEPFTPDLMDEALHTAEVIDISTPSTSPSGISEYLVIIPRQRRRAHSFAAKRLTSSPTLSESRRSRTLSESRRSRRDSN</sequence>
<dbReference type="AlphaFoldDB" id="A0A498SCI1"/>
<evidence type="ECO:0000313" key="2">
    <source>
        <dbReference type="EMBL" id="VBB29303.1"/>
    </source>
</evidence>
<organism evidence="2 3">
    <name type="scientific">Acanthocheilonema viteae</name>
    <name type="common">Filarial nematode worm</name>
    <name type="synonym">Dipetalonema viteae</name>
    <dbReference type="NCBI Taxonomy" id="6277"/>
    <lineage>
        <taxon>Eukaryota</taxon>
        <taxon>Metazoa</taxon>
        <taxon>Ecdysozoa</taxon>
        <taxon>Nematoda</taxon>
        <taxon>Chromadorea</taxon>
        <taxon>Rhabditida</taxon>
        <taxon>Spirurina</taxon>
        <taxon>Spiruromorpha</taxon>
        <taxon>Filarioidea</taxon>
        <taxon>Onchocercidae</taxon>
        <taxon>Acanthocheilonema</taxon>
    </lineage>
</organism>
<dbReference type="EMBL" id="UPTC01000580">
    <property type="protein sequence ID" value="VBB29303.1"/>
    <property type="molecule type" value="Genomic_DNA"/>
</dbReference>